<reference evidence="4" key="1">
    <citation type="submission" date="2014-11" db="EMBL/GenBank/DDBJ databases">
        <authorList>
            <person name="Otto D Thomas"/>
            <person name="Naeem Raeece"/>
        </authorList>
    </citation>
    <scope>NUCLEOTIDE SEQUENCE</scope>
</reference>
<evidence type="ECO:0000313" key="4">
    <source>
        <dbReference type="EMBL" id="CEM26662.1"/>
    </source>
</evidence>
<dbReference type="PANTHER" id="PTHR24123:SF33">
    <property type="entry name" value="PROTEIN HOS4"/>
    <property type="match status" value="1"/>
</dbReference>
<dbReference type="PANTHER" id="PTHR24123">
    <property type="entry name" value="ANKYRIN REPEAT-CONTAINING"/>
    <property type="match status" value="1"/>
</dbReference>
<dbReference type="VEuPathDB" id="CryptoDB:Cvel_4493"/>
<protein>
    <submittedName>
        <fullName evidence="4">Uncharacterized protein</fullName>
    </submittedName>
</protein>
<dbReference type="Gene3D" id="1.25.40.20">
    <property type="entry name" value="Ankyrin repeat-containing domain"/>
    <property type="match status" value="2"/>
</dbReference>
<evidence type="ECO:0000256" key="2">
    <source>
        <dbReference type="ARBA" id="ARBA00023043"/>
    </source>
</evidence>
<dbReference type="SMART" id="SM00248">
    <property type="entry name" value="ANK"/>
    <property type="match status" value="6"/>
</dbReference>
<dbReference type="AlphaFoldDB" id="A0A0G4GCF0"/>
<dbReference type="InterPro" id="IPR051165">
    <property type="entry name" value="Multifunctional_ANK_Repeat"/>
</dbReference>
<proteinExistence type="predicted"/>
<dbReference type="PhylomeDB" id="A0A0G4GCF0"/>
<dbReference type="EMBL" id="CDMZ01001070">
    <property type="protein sequence ID" value="CEM26662.1"/>
    <property type="molecule type" value="Genomic_DNA"/>
</dbReference>
<evidence type="ECO:0000256" key="3">
    <source>
        <dbReference type="SAM" id="MobiDB-lite"/>
    </source>
</evidence>
<evidence type="ECO:0000256" key="1">
    <source>
        <dbReference type="ARBA" id="ARBA00022737"/>
    </source>
</evidence>
<name>A0A0G4GCF0_9ALVE</name>
<keyword evidence="1" id="KW-0677">Repeat</keyword>
<feature type="region of interest" description="Disordered" evidence="3">
    <location>
        <begin position="813"/>
        <end position="835"/>
    </location>
</feature>
<dbReference type="SUPFAM" id="SSF48403">
    <property type="entry name" value="Ankyrin repeat"/>
    <property type="match status" value="1"/>
</dbReference>
<accession>A0A0G4GCF0</accession>
<dbReference type="InterPro" id="IPR036770">
    <property type="entry name" value="Ankyrin_rpt-contain_sf"/>
</dbReference>
<gene>
    <name evidence="4" type="ORF">Cvel_4493</name>
</gene>
<organism evidence="4">
    <name type="scientific">Chromera velia CCMP2878</name>
    <dbReference type="NCBI Taxonomy" id="1169474"/>
    <lineage>
        <taxon>Eukaryota</taxon>
        <taxon>Sar</taxon>
        <taxon>Alveolata</taxon>
        <taxon>Colpodellida</taxon>
        <taxon>Chromeraceae</taxon>
        <taxon>Chromera</taxon>
    </lineage>
</organism>
<sequence length="835" mass="91341">MLDRDSPLVVVFGSGMLGLRMFWKFSSVCKEFLALRNDFTHQGLGSFASEFAAISEREVVWSFTDDCFVRGDATALQQLLAVPKISEVLALCLKAGIAHPDAWVFVPSAVGGRVVRVLKPLLIALIDAQNFECVGVLLDAGARVDVCEWVRTEVEVEGNPPTGFCEYCTCGRTPLQAHVMALYAEGCGKGGKVKGGDGYSPDRAWHEQRKRRAEGLPAPQNCPGFRERGCFDWTVRPEAVEGEDLWGVEELMTALEISCLLGEGETVGCLLTVHGLVGSRADDFRVPFLALSGPCDVELCGDAQCLSVLQALAAGCEPDFLSKVGVNEKDHSLLSFACSGKLEKSVDFLLQWGVGVGGVAGRGGKLKVPLLETIRSSENSSWGNEPPDRPARSLSILSLLLSKGADPNQIGVVTGVEGDEDEVRSTPLQVVTQKWRYRVDCGVAADMVKLLLDHGARCSPTPSPRPMQIEEASSLPPLCRVSPFLSACWYEEPKIARVLGERGGADPDAPGVQTDPAHEDSKEDFAIWVVVEGEEYYMFDKIAELVDVLADIGADLDKVSVLLFAALQLEDPELVRLLCEEGGADPDRLGGALLVEKREVKMGGALAAVLSDTLTDKSRTETKLSQRWKMAETLVEAGAKVAALSCPSQWAYKREAESGSGSWVASLVCRRECWGALLLQMLRTVPIEELEEATQKTERDHDHDHIFALPLQASIRAGWRAGTTALLERGVSVNRKDVEECAKSSYAFRYHRESPVMAALATDQWDLARDLAQRGGDLTECEREQALDGWYVFGEDSPLPVDLLSLLSLDRESVKRQKEERQRARGEERKQEFEE</sequence>
<dbReference type="InterPro" id="IPR002110">
    <property type="entry name" value="Ankyrin_rpt"/>
</dbReference>
<keyword evidence="2" id="KW-0040">ANK repeat</keyword>